<protein>
    <recommendedName>
        <fullName evidence="1">HTH marR-type domain-containing protein</fullName>
    </recommendedName>
</protein>
<dbReference type="GO" id="GO:0003700">
    <property type="term" value="F:DNA-binding transcription factor activity"/>
    <property type="evidence" value="ECO:0007669"/>
    <property type="project" value="InterPro"/>
</dbReference>
<evidence type="ECO:0000313" key="2">
    <source>
        <dbReference type="EMBL" id="CRY95074.1"/>
    </source>
</evidence>
<dbReference type="EMBL" id="LN853108">
    <property type="protein sequence ID" value="CRY95074.1"/>
    <property type="molecule type" value="Genomic_DNA"/>
</dbReference>
<dbReference type="InterPro" id="IPR000835">
    <property type="entry name" value="HTH_MarR-typ"/>
</dbReference>
<reference evidence="2" key="1">
    <citation type="submission" date="2015-06" db="EMBL/GenBank/DDBJ databases">
        <authorList>
            <person name="Joergensen T."/>
        </authorList>
    </citation>
    <scope>NUCLEOTIDE SEQUENCE</scope>
    <source>
        <strain evidence="2">RGRH0466</strain>
    </source>
</reference>
<sequence length="149" mass="16586">MDSKITQINPETGEVIEGVLVWMPKKRVSPFERHFTMNQAGLLTLAQNLTGEQLKVLLTLLADLDYENYIQVPQSEIAEKLSMQKTHVSRSVKALINLGVVVEGPRVGKSKTYRLNEQFGWKGSVSKHKQALKNGLSVITGGRTQQKAV</sequence>
<dbReference type="AlphaFoldDB" id="A0A0H5Q0Y8"/>
<organism evidence="2">
    <name type="scientific">uncultured prokaryote</name>
    <dbReference type="NCBI Taxonomy" id="198431"/>
    <lineage>
        <taxon>unclassified sequences</taxon>
        <taxon>environmental samples</taxon>
    </lineage>
</organism>
<proteinExistence type="predicted"/>
<evidence type="ECO:0000259" key="1">
    <source>
        <dbReference type="Pfam" id="PF13463"/>
    </source>
</evidence>
<dbReference type="InterPro" id="IPR036390">
    <property type="entry name" value="WH_DNA-bd_sf"/>
</dbReference>
<dbReference type="InterPro" id="IPR036388">
    <property type="entry name" value="WH-like_DNA-bd_sf"/>
</dbReference>
<dbReference type="SUPFAM" id="SSF46785">
    <property type="entry name" value="Winged helix' DNA-binding domain"/>
    <property type="match status" value="1"/>
</dbReference>
<name>A0A0H5Q0Y8_9ZZZZ</name>
<feature type="domain" description="HTH marR-type" evidence="1">
    <location>
        <begin position="71"/>
        <end position="115"/>
    </location>
</feature>
<dbReference type="Pfam" id="PF13463">
    <property type="entry name" value="HTH_27"/>
    <property type="match status" value="1"/>
</dbReference>
<dbReference type="Gene3D" id="1.10.10.10">
    <property type="entry name" value="Winged helix-like DNA-binding domain superfamily/Winged helix DNA-binding domain"/>
    <property type="match status" value="1"/>
</dbReference>
<reference evidence="2" key="2">
    <citation type="submission" date="2015-07" db="EMBL/GenBank/DDBJ databases">
        <title>Plasmids, circular viruses and viroids from rat gut.</title>
        <authorList>
            <person name="Jorgensen T.J."/>
            <person name="Hansen M.A."/>
            <person name="Xu Z."/>
            <person name="Tabak M.A."/>
            <person name="Sorensen S.J."/>
            <person name="Hansen L.H."/>
        </authorList>
    </citation>
    <scope>NUCLEOTIDE SEQUENCE</scope>
    <source>
        <strain evidence="2">RGRH0466</strain>
    </source>
</reference>
<accession>A0A0H5Q0Y8</accession>